<evidence type="ECO:0000313" key="2">
    <source>
        <dbReference type="EMBL" id="GHH85366.1"/>
    </source>
</evidence>
<sequence>MESVPAVFAGVVFTLFGAALLVWTAMRLRHGEPVAEGVNPIASATVATLAGVAAVSLGFWCLSRI</sequence>
<reference evidence="2" key="2">
    <citation type="submission" date="2020-09" db="EMBL/GenBank/DDBJ databases">
        <authorList>
            <person name="Sun Q."/>
            <person name="Ohkuma M."/>
        </authorList>
    </citation>
    <scope>NUCLEOTIDE SEQUENCE</scope>
    <source>
        <strain evidence="2">JCM 5069</strain>
    </source>
</reference>
<dbReference type="EMBL" id="BNCD01000018">
    <property type="protein sequence ID" value="GHH85366.1"/>
    <property type="molecule type" value="Genomic_DNA"/>
</dbReference>
<protein>
    <submittedName>
        <fullName evidence="2">Uncharacterized protein</fullName>
    </submittedName>
</protein>
<evidence type="ECO:0000313" key="3">
    <source>
        <dbReference type="Proteomes" id="UP000603708"/>
    </source>
</evidence>
<proteinExistence type="predicted"/>
<keyword evidence="1" id="KW-0472">Membrane</keyword>
<gene>
    <name evidence="2" type="ORF">GCM10018793_53020</name>
</gene>
<dbReference type="Proteomes" id="UP000603708">
    <property type="component" value="Unassembled WGS sequence"/>
</dbReference>
<feature type="transmembrane region" description="Helical" evidence="1">
    <location>
        <begin position="7"/>
        <end position="26"/>
    </location>
</feature>
<reference evidence="2" key="1">
    <citation type="journal article" date="2014" name="Int. J. Syst. Evol. Microbiol.">
        <title>Complete genome sequence of Corynebacterium casei LMG S-19264T (=DSM 44701T), isolated from a smear-ripened cheese.</title>
        <authorList>
            <consortium name="US DOE Joint Genome Institute (JGI-PGF)"/>
            <person name="Walter F."/>
            <person name="Albersmeier A."/>
            <person name="Kalinowski J."/>
            <person name="Ruckert C."/>
        </authorList>
    </citation>
    <scope>NUCLEOTIDE SEQUENCE</scope>
    <source>
        <strain evidence="2">JCM 5069</strain>
    </source>
</reference>
<evidence type="ECO:0000256" key="1">
    <source>
        <dbReference type="SAM" id="Phobius"/>
    </source>
</evidence>
<comment type="caution">
    <text evidence="2">The sequence shown here is derived from an EMBL/GenBank/DDBJ whole genome shotgun (WGS) entry which is preliminary data.</text>
</comment>
<keyword evidence="1" id="KW-0812">Transmembrane</keyword>
<dbReference type="RefSeq" id="WP_189936241.1">
    <property type="nucleotide sequence ID" value="NZ_BNCD01000018.1"/>
</dbReference>
<accession>A0A919GJZ4</accession>
<name>A0A919GJZ4_9ACTN</name>
<organism evidence="2 3">
    <name type="scientific">Streptomyces sulfonofaciens</name>
    <dbReference type="NCBI Taxonomy" id="68272"/>
    <lineage>
        <taxon>Bacteria</taxon>
        <taxon>Bacillati</taxon>
        <taxon>Actinomycetota</taxon>
        <taxon>Actinomycetes</taxon>
        <taxon>Kitasatosporales</taxon>
        <taxon>Streptomycetaceae</taxon>
        <taxon>Streptomyces</taxon>
    </lineage>
</organism>
<dbReference type="AlphaFoldDB" id="A0A919GJZ4"/>
<keyword evidence="1" id="KW-1133">Transmembrane helix</keyword>
<keyword evidence="3" id="KW-1185">Reference proteome</keyword>
<feature type="transmembrane region" description="Helical" evidence="1">
    <location>
        <begin position="41"/>
        <end position="62"/>
    </location>
</feature>